<evidence type="ECO:0000313" key="2">
    <source>
        <dbReference type="Proteomes" id="UP000824055"/>
    </source>
</evidence>
<dbReference type="PANTHER" id="PTHR35602">
    <property type="entry name" value="ESTERASE YQIA-RELATED"/>
    <property type="match status" value="1"/>
</dbReference>
<dbReference type="Pfam" id="PF05728">
    <property type="entry name" value="UPF0227"/>
    <property type="match status" value="1"/>
</dbReference>
<dbReference type="AlphaFoldDB" id="A0A9D2FXL6"/>
<comment type="caution">
    <text evidence="1">The sequence shown here is derived from an EMBL/GenBank/DDBJ whole genome shotgun (WGS) entry which is preliminary data.</text>
</comment>
<dbReference type="SUPFAM" id="SSF53474">
    <property type="entry name" value="alpha/beta-Hydrolases"/>
    <property type="match status" value="1"/>
</dbReference>
<reference evidence="1" key="1">
    <citation type="journal article" date="2021" name="PeerJ">
        <title>Extensive microbial diversity within the chicken gut microbiome revealed by metagenomics and culture.</title>
        <authorList>
            <person name="Gilroy R."/>
            <person name="Ravi A."/>
            <person name="Getino M."/>
            <person name="Pursley I."/>
            <person name="Horton D.L."/>
            <person name="Alikhan N.F."/>
            <person name="Baker D."/>
            <person name="Gharbi K."/>
            <person name="Hall N."/>
            <person name="Watson M."/>
            <person name="Adriaenssens E.M."/>
            <person name="Foster-Nyarko E."/>
            <person name="Jarju S."/>
            <person name="Secka A."/>
            <person name="Antonio M."/>
            <person name="Oren A."/>
            <person name="Chaudhuri R.R."/>
            <person name="La Ragione R."/>
            <person name="Hildebrand F."/>
            <person name="Pallen M.J."/>
        </authorList>
    </citation>
    <scope>NUCLEOTIDE SEQUENCE</scope>
    <source>
        <strain evidence="1">ChiHecec3B27-8219</strain>
    </source>
</reference>
<sequence>MENNPYVKQYPDLMAGKKILYVHGFGSSARSGTVKRIQDTFPQARVTAHDLPIHPQEAMDLLRRVCQEEQPHLIIGTSMGGMYTEMLYGYDRICVNPAFQMADTMHEHGMMGKQVFQNPRADGIQEFIVTKALVKEYREMTEQCFAQADSEEEQRRVWGLFGDEDPTVHTFDLFRQHYRQAAHFHGEHRMTDKSFMNGIVPVIRWIDDRQEGRERPIVYIHWNAMRDSYGKALSSLQKAFKFLIEYYQVYIVAPAPTNDHGFLTEVQLWTEDILSTPAHDHIVFTNQPHLLYGDYMVSASAMEGFMGTVVPLGSEEMKTWEEAIIYFERLGGQ</sequence>
<dbReference type="Proteomes" id="UP000824055">
    <property type="component" value="Unassembled WGS sequence"/>
</dbReference>
<reference evidence="1" key="2">
    <citation type="submission" date="2021-04" db="EMBL/GenBank/DDBJ databases">
        <authorList>
            <person name="Gilroy R."/>
        </authorList>
    </citation>
    <scope>NUCLEOTIDE SEQUENCE</scope>
    <source>
        <strain evidence="1">ChiHecec3B27-8219</strain>
    </source>
</reference>
<proteinExistence type="predicted"/>
<name>A0A9D2FXL6_9BACT</name>
<evidence type="ECO:0000313" key="1">
    <source>
        <dbReference type="EMBL" id="HIZ68687.1"/>
    </source>
</evidence>
<dbReference type="EMBL" id="DXBE01000021">
    <property type="protein sequence ID" value="HIZ68687.1"/>
    <property type="molecule type" value="Genomic_DNA"/>
</dbReference>
<accession>A0A9D2FXL6</accession>
<dbReference type="InterPro" id="IPR029058">
    <property type="entry name" value="AB_hydrolase_fold"/>
</dbReference>
<dbReference type="InterPro" id="IPR023214">
    <property type="entry name" value="HAD_sf"/>
</dbReference>
<gene>
    <name evidence="1" type="ORF">H9966_02210</name>
</gene>
<organism evidence="1 2">
    <name type="scientific">Candidatus Prevotella avicola</name>
    <dbReference type="NCBI Taxonomy" id="2838738"/>
    <lineage>
        <taxon>Bacteria</taxon>
        <taxon>Pseudomonadati</taxon>
        <taxon>Bacteroidota</taxon>
        <taxon>Bacteroidia</taxon>
        <taxon>Bacteroidales</taxon>
        <taxon>Prevotellaceae</taxon>
        <taxon>Prevotella</taxon>
    </lineage>
</organism>
<dbReference type="InterPro" id="IPR008886">
    <property type="entry name" value="UPF0227/Esterase_YqiA"/>
</dbReference>
<dbReference type="Gene3D" id="3.40.50.1000">
    <property type="entry name" value="HAD superfamily/HAD-like"/>
    <property type="match status" value="1"/>
</dbReference>
<protein>
    <submittedName>
        <fullName evidence="1">Esterase</fullName>
    </submittedName>
</protein>
<dbReference type="Gene3D" id="3.40.50.1820">
    <property type="entry name" value="alpha/beta hydrolase"/>
    <property type="match status" value="1"/>
</dbReference>
<dbReference type="PANTHER" id="PTHR35602:SF3">
    <property type="entry name" value="ESTERASE YQIA"/>
    <property type="match status" value="1"/>
</dbReference>